<dbReference type="Proteomes" id="UP000256485">
    <property type="component" value="Unassembled WGS sequence"/>
</dbReference>
<keyword evidence="1" id="KW-0472">Membrane</keyword>
<feature type="transmembrane region" description="Helical" evidence="1">
    <location>
        <begin position="34"/>
        <end position="58"/>
    </location>
</feature>
<evidence type="ECO:0000256" key="1">
    <source>
        <dbReference type="SAM" id="Phobius"/>
    </source>
</evidence>
<organism evidence="2 3">
    <name type="scientific">Thermasporomyces composti</name>
    <dbReference type="NCBI Taxonomy" id="696763"/>
    <lineage>
        <taxon>Bacteria</taxon>
        <taxon>Bacillati</taxon>
        <taxon>Actinomycetota</taxon>
        <taxon>Actinomycetes</taxon>
        <taxon>Propionibacteriales</taxon>
        <taxon>Nocardioidaceae</taxon>
        <taxon>Thermasporomyces</taxon>
    </lineage>
</organism>
<keyword evidence="1" id="KW-0812">Transmembrane</keyword>
<comment type="caution">
    <text evidence="2">The sequence shown here is derived from an EMBL/GenBank/DDBJ whole genome shotgun (WGS) entry which is preliminary data.</text>
</comment>
<evidence type="ECO:0000313" key="2">
    <source>
        <dbReference type="EMBL" id="REF35357.1"/>
    </source>
</evidence>
<name>A0A3D9V1H0_THECX</name>
<dbReference type="RefSeq" id="WP_115851799.1">
    <property type="nucleotide sequence ID" value="NZ_QTUC01000001.1"/>
</dbReference>
<dbReference type="EMBL" id="QTUC01000001">
    <property type="protein sequence ID" value="REF35357.1"/>
    <property type="molecule type" value="Genomic_DNA"/>
</dbReference>
<feature type="transmembrane region" description="Helical" evidence="1">
    <location>
        <begin position="93"/>
        <end position="110"/>
    </location>
</feature>
<proteinExistence type="predicted"/>
<protein>
    <recommendedName>
        <fullName evidence="4">Integral membrane protein</fullName>
    </recommendedName>
</protein>
<evidence type="ECO:0008006" key="4">
    <source>
        <dbReference type="Google" id="ProtNLM"/>
    </source>
</evidence>
<gene>
    <name evidence="2" type="ORF">DFJ64_0736</name>
</gene>
<evidence type="ECO:0000313" key="3">
    <source>
        <dbReference type="Proteomes" id="UP000256485"/>
    </source>
</evidence>
<sequence length="119" mass="12468">MIDAVTIGLIVLSLLLAGLCLVAAVRDRSPATLHVGAAALVELVLLIQLVVAVVRLLLGDRPAELGTFVGYLIASVLVVPVAVLWAAAQRDRWSSVVLGVAGLVIVVLVLRMQQVWTGV</sequence>
<feature type="transmembrane region" description="Helical" evidence="1">
    <location>
        <begin position="65"/>
        <end position="87"/>
    </location>
</feature>
<reference evidence="2 3" key="1">
    <citation type="submission" date="2018-08" db="EMBL/GenBank/DDBJ databases">
        <title>Sequencing the genomes of 1000 actinobacteria strains.</title>
        <authorList>
            <person name="Klenk H.-P."/>
        </authorList>
    </citation>
    <scope>NUCLEOTIDE SEQUENCE [LARGE SCALE GENOMIC DNA]</scope>
    <source>
        <strain evidence="2 3">DSM 22891</strain>
    </source>
</reference>
<keyword evidence="1" id="KW-1133">Transmembrane helix</keyword>
<dbReference type="AlphaFoldDB" id="A0A3D9V1H0"/>
<keyword evidence="3" id="KW-1185">Reference proteome</keyword>
<accession>A0A3D9V1H0</accession>